<dbReference type="AlphaFoldDB" id="A0A2U8PLT7"/>
<evidence type="ECO:0000256" key="1">
    <source>
        <dbReference type="PROSITE-ProRule" id="PRU00169"/>
    </source>
</evidence>
<gene>
    <name evidence="3" type="ORF">CIT40_00845</name>
</gene>
<reference evidence="3 4" key="1">
    <citation type="journal article" date="2017" name="Syst. Appl. Microbiol.">
        <title>Soybeans inoculated with root zone soils of Canadian native legumes harbour diverse and novel Bradyrhizobium spp. that possess agricultural potential.</title>
        <authorList>
            <person name="Bromfield E.S.P."/>
            <person name="Cloutier S."/>
            <person name="Tambong J.T."/>
            <person name="Tran Thi T.V."/>
        </authorList>
    </citation>
    <scope>NUCLEOTIDE SEQUENCE [LARGE SCALE GENOMIC DNA]</scope>
    <source>
        <strain evidence="3 4">39S1MB</strain>
    </source>
</reference>
<dbReference type="KEGG" id="brq:CIT40_00845"/>
<comment type="caution">
    <text evidence="1">Lacks conserved residue(s) required for the propagation of feature annotation.</text>
</comment>
<dbReference type="GO" id="GO:0003677">
    <property type="term" value="F:DNA binding"/>
    <property type="evidence" value="ECO:0007669"/>
    <property type="project" value="UniProtKB-KW"/>
</dbReference>
<organism evidence="3 4">
    <name type="scientific">Bradyrhizobium amphicarpaeae</name>
    <dbReference type="NCBI Taxonomy" id="1404768"/>
    <lineage>
        <taxon>Bacteria</taxon>
        <taxon>Pseudomonadati</taxon>
        <taxon>Pseudomonadota</taxon>
        <taxon>Alphaproteobacteria</taxon>
        <taxon>Hyphomicrobiales</taxon>
        <taxon>Nitrobacteraceae</taxon>
        <taxon>Bradyrhizobium</taxon>
    </lineage>
</organism>
<proteinExistence type="predicted"/>
<dbReference type="Proteomes" id="UP000215884">
    <property type="component" value="Chromosome"/>
</dbReference>
<keyword evidence="3" id="KW-0238">DNA-binding</keyword>
<dbReference type="RefSeq" id="WP_094891040.1">
    <property type="nucleotide sequence ID" value="NZ_CP029426.2"/>
</dbReference>
<protein>
    <submittedName>
        <fullName evidence="3">DNA-binding response regulator</fullName>
    </submittedName>
</protein>
<dbReference type="SUPFAM" id="SSF52172">
    <property type="entry name" value="CheY-like"/>
    <property type="match status" value="1"/>
</dbReference>
<dbReference type="OrthoDB" id="8231981at2"/>
<dbReference type="GO" id="GO:0000160">
    <property type="term" value="P:phosphorelay signal transduction system"/>
    <property type="evidence" value="ECO:0007669"/>
    <property type="project" value="InterPro"/>
</dbReference>
<name>A0A2U8PLT7_9BRAD</name>
<evidence type="ECO:0000259" key="2">
    <source>
        <dbReference type="PROSITE" id="PS50110"/>
    </source>
</evidence>
<dbReference type="EMBL" id="CP029426">
    <property type="protein sequence ID" value="AWL98711.1"/>
    <property type="molecule type" value="Genomic_DNA"/>
</dbReference>
<evidence type="ECO:0000313" key="3">
    <source>
        <dbReference type="EMBL" id="AWL98711.1"/>
    </source>
</evidence>
<keyword evidence="4" id="KW-1185">Reference proteome</keyword>
<dbReference type="PROSITE" id="PS50110">
    <property type="entry name" value="RESPONSE_REGULATORY"/>
    <property type="match status" value="1"/>
</dbReference>
<dbReference type="InterPro" id="IPR011006">
    <property type="entry name" value="CheY-like_superfamily"/>
</dbReference>
<accession>A0A2U8PLT7</accession>
<sequence length="130" mass="14073">MFVIEREQVVRSALYYILRDLYHTYTFASPDEAFASGLDAPDVVLAGATGLQSQDDPHLIALRERYDGAVILVVADRSSDPMAQLAGEIGIHAIVHKPISFDTVCRAVDCALGGPAPQDATSRLIQLAFD</sequence>
<evidence type="ECO:0000313" key="4">
    <source>
        <dbReference type="Proteomes" id="UP000215884"/>
    </source>
</evidence>
<feature type="domain" description="Response regulatory" evidence="2">
    <location>
        <begin position="1"/>
        <end position="112"/>
    </location>
</feature>
<dbReference type="InterPro" id="IPR001789">
    <property type="entry name" value="Sig_transdc_resp-reg_receiver"/>
</dbReference>
<reference evidence="3 4" key="2">
    <citation type="journal article" date="2019" name="Int. J. Syst. Evol. Microbiol.">
        <title>Description and complete genome sequence of Bradyrhizobium amphicarpaeae sp. nov., harbouring photosystem and nitrogen-fixation genes.</title>
        <authorList>
            <person name="Bromfield E.S.P."/>
            <person name="Cloutier S."/>
            <person name="Nguyen H.D.T."/>
        </authorList>
    </citation>
    <scope>NUCLEOTIDE SEQUENCE [LARGE SCALE GENOMIC DNA]</scope>
    <source>
        <strain evidence="3 4">39S1MB</strain>
    </source>
</reference>